<dbReference type="PANTHER" id="PTHR20930">
    <property type="entry name" value="OVARIAN CARCINOMA ANTIGEN CA125-RELATED"/>
    <property type="match status" value="1"/>
</dbReference>
<sequence>MFTTISRTIFPIIFGRRHPEKLSDGTTTPLQLIRLQIEQKVNANFPLIHQVATTMTFKNTHNIVLEGAFEFTLPENATICSYGLDVDGVIVDGVIVEKQAARIIFEKEVRKRIDPGFVELVTGNVFRTRVYPINPQQTRTVRVIYQDQGLPNMNDFHYHIPLQFQTTLESLDIVLTCFGQGSAEPYVLTNPNHMMLNSSKFSHQGDGKHVAEWHLTNVQPSGNGEQTLVYVLPNSLKSIISAVEGSLNLDTYFAVSCTLPKPTERRKDQLDIPTKTICLLWDASLSRSNSKESRLLELYALKKTFDVWLSRLPRIEIIWIIFRNDMEQPESYQLQFHNWNHFMQTFENLPYDGATNLSQISTVNLTQTVDYYFLFSDCISTIGDESSFEHRWANLKAPIWIFNGNQPHEPYGVDFVRYLTQYHSHGGGYFNRDKLLLNSNDLVNIIETIQIKYVKLHSKTTVQQIYPSDSINISFDTDRFLLVGQLPKPLLNSLEFELEFAMNNQTTRLPISLDMSTDQLNFFGLIRRLWAQQKLNQLNVFKDKYRTEILSIGMDYSLVTQFTSLLVLETLQQHLQYHVCPAKTRTVLYNEYMQHQTKESQQKENNQANVLQQWNTKCQWFDRAITDADRHRAYLRKSIHMPITNEAPKERLQGTYFAFGSPNLHSSIVNQFSLPPTQSNSYISSSFAVPSFSSTSAFGSIQNQSNSANSSNNPLVTDESTTIISLPDYNSQSSSVTRLSSASDRQSAYLIYLNERASHRQPPSFYFDMASFFLSPTSSSSTLDQFNQQQEPTVQKLDAKSLEYGLRILTNVLELEFEAPQLYRMVGYKLIELKQWNLALQIFQKVYSLRPDEPHALYDLGTVSIELGQYEQAYQYFKQILTQTWDARFRTILVVVLSDLNRLLVLMNRTTGTDIDFRLVRHLPTDIRIVVQWDTADTVIQLSVEEPTGQICSNHSGSSQTDIGGSIVNSPFEVEQPIEYLLRTAITGRYSIRLTYVSNAQHTLTGVTTVLVTIYKHFGSINEEKQTRTLRLTSLNQTIDVGYLEFSDMSLEKLKEELAAARDECRRLQDRLITSRNHSSIQHLNITCDGCSKTPIVGDRYKCLFCPNVDFCGNCQSSANHQHDSTHPFICIRDSTIYASSIYAQNMSQLVHVNAQCESCSVLPITGIRYHCVHCQINVCEKCEFLGLHNLTHHRLKIIYPQ</sequence>
<evidence type="ECO:0000256" key="6">
    <source>
        <dbReference type="SAM" id="Coils"/>
    </source>
</evidence>
<dbReference type="Proteomes" id="UP000663828">
    <property type="component" value="Unassembled WGS sequence"/>
</dbReference>
<dbReference type="SUPFAM" id="SSF57850">
    <property type="entry name" value="RING/U-box"/>
    <property type="match status" value="2"/>
</dbReference>
<feature type="domain" description="VIT" evidence="8">
    <location>
        <begin position="16"/>
        <end position="147"/>
    </location>
</feature>
<dbReference type="CDD" id="cd02340">
    <property type="entry name" value="ZZ_NBR1_like"/>
    <property type="match status" value="1"/>
</dbReference>
<gene>
    <name evidence="9" type="ORF">EDS130_LOCUS5464</name>
    <name evidence="10" type="ORF">XAT740_LOCUS6248</name>
</gene>
<keyword evidence="1" id="KW-0479">Metal-binding</keyword>
<evidence type="ECO:0000256" key="1">
    <source>
        <dbReference type="ARBA" id="ARBA00022723"/>
    </source>
</evidence>
<dbReference type="Pfam" id="PF08487">
    <property type="entry name" value="VIT"/>
    <property type="match status" value="1"/>
</dbReference>
<dbReference type="AlphaFoldDB" id="A0A813TUC4"/>
<dbReference type="SMART" id="SM00609">
    <property type="entry name" value="VIT"/>
    <property type="match status" value="1"/>
</dbReference>
<feature type="repeat" description="TPR" evidence="5">
    <location>
        <begin position="820"/>
        <end position="853"/>
    </location>
</feature>
<dbReference type="Pfam" id="PF09906">
    <property type="entry name" value="DUF2135"/>
    <property type="match status" value="1"/>
</dbReference>
<accession>A0A813TUC4</accession>
<dbReference type="Gene3D" id="1.25.40.10">
    <property type="entry name" value="Tetratricopeptide repeat domain"/>
    <property type="match status" value="1"/>
</dbReference>
<protein>
    <submittedName>
        <fullName evidence="9">Uncharacterized protein</fullName>
    </submittedName>
</protein>
<dbReference type="InterPro" id="IPR011990">
    <property type="entry name" value="TPR-like_helical_dom_sf"/>
</dbReference>
<name>A0A813TUC4_ADIRI</name>
<evidence type="ECO:0000256" key="2">
    <source>
        <dbReference type="ARBA" id="ARBA00022771"/>
    </source>
</evidence>
<evidence type="ECO:0000259" key="8">
    <source>
        <dbReference type="PROSITE" id="PS51468"/>
    </source>
</evidence>
<evidence type="ECO:0000256" key="4">
    <source>
        <dbReference type="PROSITE-ProRule" id="PRU00228"/>
    </source>
</evidence>
<reference evidence="9" key="1">
    <citation type="submission" date="2021-02" db="EMBL/GenBank/DDBJ databases">
        <authorList>
            <person name="Nowell W R."/>
        </authorList>
    </citation>
    <scope>NUCLEOTIDE SEQUENCE</scope>
</reference>
<dbReference type="PROSITE" id="PS51468">
    <property type="entry name" value="VIT"/>
    <property type="match status" value="1"/>
</dbReference>
<dbReference type="InterPro" id="IPR000433">
    <property type="entry name" value="Znf_ZZ"/>
</dbReference>
<evidence type="ECO:0000259" key="7">
    <source>
        <dbReference type="PROSITE" id="PS50135"/>
    </source>
</evidence>
<keyword evidence="5" id="KW-0802">TPR repeat</keyword>
<dbReference type="PROSITE" id="PS50135">
    <property type="entry name" value="ZF_ZZ_2"/>
    <property type="match status" value="1"/>
</dbReference>
<feature type="repeat" description="TPR" evidence="5">
    <location>
        <begin position="854"/>
        <end position="887"/>
    </location>
</feature>
<feature type="domain" description="ZZ-type" evidence="7">
    <location>
        <begin position="1083"/>
        <end position="1137"/>
    </location>
</feature>
<dbReference type="InterPro" id="IPR043145">
    <property type="entry name" value="Znf_ZZ_sf"/>
</dbReference>
<evidence type="ECO:0000256" key="3">
    <source>
        <dbReference type="ARBA" id="ARBA00022833"/>
    </source>
</evidence>
<keyword evidence="3" id="KW-0862">Zinc</keyword>
<dbReference type="PANTHER" id="PTHR20930:SF0">
    <property type="entry name" value="PROTEIN ILRUN"/>
    <property type="match status" value="1"/>
</dbReference>
<dbReference type="InterPro" id="IPR013694">
    <property type="entry name" value="VIT"/>
</dbReference>
<evidence type="ECO:0000313" key="9">
    <source>
        <dbReference type="EMBL" id="CAF0813276.1"/>
    </source>
</evidence>
<dbReference type="EMBL" id="CAJNOR010000282">
    <property type="protein sequence ID" value="CAF0866159.1"/>
    <property type="molecule type" value="Genomic_DNA"/>
</dbReference>
<proteinExistence type="predicted"/>
<dbReference type="GO" id="GO:0008270">
    <property type="term" value="F:zinc ion binding"/>
    <property type="evidence" value="ECO:0007669"/>
    <property type="project" value="UniProtKB-KW"/>
</dbReference>
<dbReference type="OrthoDB" id="441278at2759"/>
<keyword evidence="2 4" id="KW-0863">Zinc-finger</keyword>
<dbReference type="SMART" id="SM00291">
    <property type="entry name" value="ZnF_ZZ"/>
    <property type="match status" value="2"/>
</dbReference>
<comment type="caution">
    <text evidence="9">The sequence shown here is derived from an EMBL/GenBank/DDBJ whole genome shotgun (WGS) entry which is preliminary data.</text>
</comment>
<evidence type="ECO:0000313" key="10">
    <source>
        <dbReference type="EMBL" id="CAF0866159.1"/>
    </source>
</evidence>
<evidence type="ECO:0000256" key="5">
    <source>
        <dbReference type="PROSITE-ProRule" id="PRU00339"/>
    </source>
</evidence>
<dbReference type="SUPFAM" id="SSF48452">
    <property type="entry name" value="TPR-like"/>
    <property type="match status" value="1"/>
</dbReference>
<organism evidence="9 12">
    <name type="scientific">Adineta ricciae</name>
    <name type="common">Rotifer</name>
    <dbReference type="NCBI Taxonomy" id="249248"/>
    <lineage>
        <taxon>Eukaryota</taxon>
        <taxon>Metazoa</taxon>
        <taxon>Spiralia</taxon>
        <taxon>Gnathifera</taxon>
        <taxon>Rotifera</taxon>
        <taxon>Eurotatoria</taxon>
        <taxon>Bdelloidea</taxon>
        <taxon>Adinetida</taxon>
        <taxon>Adinetidae</taxon>
        <taxon>Adineta</taxon>
    </lineage>
</organism>
<evidence type="ECO:0000313" key="12">
    <source>
        <dbReference type="Proteomes" id="UP000663852"/>
    </source>
</evidence>
<keyword evidence="11" id="KW-1185">Reference proteome</keyword>
<dbReference type="PROSITE" id="PS01357">
    <property type="entry name" value="ZF_ZZ_1"/>
    <property type="match status" value="1"/>
</dbReference>
<evidence type="ECO:0000313" key="11">
    <source>
        <dbReference type="Proteomes" id="UP000663828"/>
    </source>
</evidence>
<dbReference type="Pfam" id="PF00569">
    <property type="entry name" value="ZZ"/>
    <property type="match status" value="1"/>
</dbReference>
<dbReference type="SMART" id="SM00028">
    <property type="entry name" value="TPR"/>
    <property type="match status" value="2"/>
</dbReference>
<dbReference type="InterPro" id="IPR019220">
    <property type="entry name" value="DUF2135"/>
</dbReference>
<dbReference type="EMBL" id="CAJNOJ010000015">
    <property type="protein sequence ID" value="CAF0813276.1"/>
    <property type="molecule type" value="Genomic_DNA"/>
</dbReference>
<dbReference type="Proteomes" id="UP000663852">
    <property type="component" value="Unassembled WGS sequence"/>
</dbReference>
<feature type="coiled-coil region" evidence="6">
    <location>
        <begin position="1044"/>
        <end position="1071"/>
    </location>
</feature>
<keyword evidence="6" id="KW-0175">Coiled coil</keyword>
<dbReference type="Gene3D" id="3.30.60.90">
    <property type="match status" value="2"/>
</dbReference>
<dbReference type="PROSITE" id="PS50005">
    <property type="entry name" value="TPR"/>
    <property type="match status" value="2"/>
</dbReference>
<dbReference type="InterPro" id="IPR019734">
    <property type="entry name" value="TPR_rpt"/>
</dbReference>
<dbReference type="Pfam" id="PF14559">
    <property type="entry name" value="TPR_19"/>
    <property type="match status" value="1"/>
</dbReference>